<accession>A0A328UA04</accession>
<dbReference type="GO" id="GO:0003677">
    <property type="term" value="F:DNA binding"/>
    <property type="evidence" value="ECO:0007669"/>
    <property type="project" value="UniProtKB-KW"/>
</dbReference>
<dbReference type="InterPro" id="IPR050397">
    <property type="entry name" value="Env_Response_Regulators"/>
</dbReference>
<evidence type="ECO:0000256" key="3">
    <source>
        <dbReference type="ARBA" id="ARBA00023159"/>
    </source>
</evidence>
<organism evidence="7 8">
    <name type="scientific">Paenibacillus montanisoli</name>
    <dbReference type="NCBI Taxonomy" id="2081970"/>
    <lineage>
        <taxon>Bacteria</taxon>
        <taxon>Bacillati</taxon>
        <taxon>Bacillota</taxon>
        <taxon>Bacilli</taxon>
        <taxon>Bacillales</taxon>
        <taxon>Paenibacillaceae</taxon>
        <taxon>Paenibacillus</taxon>
    </lineage>
</organism>
<dbReference type="InterPro" id="IPR018490">
    <property type="entry name" value="cNMP-bd_dom_sf"/>
</dbReference>
<dbReference type="InterPro" id="IPR036390">
    <property type="entry name" value="WH_DNA-bd_sf"/>
</dbReference>
<evidence type="ECO:0000256" key="1">
    <source>
        <dbReference type="ARBA" id="ARBA00023015"/>
    </source>
</evidence>
<evidence type="ECO:0000256" key="4">
    <source>
        <dbReference type="ARBA" id="ARBA00023163"/>
    </source>
</evidence>
<keyword evidence="2" id="KW-0238">DNA-binding</keyword>
<dbReference type="PROSITE" id="PS51063">
    <property type="entry name" value="HTH_CRP_2"/>
    <property type="match status" value="1"/>
</dbReference>
<dbReference type="SMART" id="SM00100">
    <property type="entry name" value="cNMP"/>
    <property type="match status" value="1"/>
</dbReference>
<gene>
    <name evidence="7" type="ORF">DL346_12095</name>
</gene>
<dbReference type="GO" id="GO:0005829">
    <property type="term" value="C:cytosol"/>
    <property type="evidence" value="ECO:0007669"/>
    <property type="project" value="TreeGrafter"/>
</dbReference>
<dbReference type="InterPro" id="IPR018335">
    <property type="entry name" value="Tscrpt_reg_HTH_Crp-type_CS"/>
</dbReference>
<dbReference type="CDD" id="cd00092">
    <property type="entry name" value="HTH_CRP"/>
    <property type="match status" value="1"/>
</dbReference>
<dbReference type="GO" id="GO:0003700">
    <property type="term" value="F:DNA-binding transcription factor activity"/>
    <property type="evidence" value="ECO:0007669"/>
    <property type="project" value="InterPro"/>
</dbReference>
<dbReference type="PANTHER" id="PTHR24567:SF74">
    <property type="entry name" value="HTH-TYPE TRANSCRIPTIONAL REGULATOR ARCR"/>
    <property type="match status" value="1"/>
</dbReference>
<evidence type="ECO:0000259" key="6">
    <source>
        <dbReference type="PROSITE" id="PS51063"/>
    </source>
</evidence>
<dbReference type="PRINTS" id="PR00034">
    <property type="entry name" value="HTHCRP"/>
</dbReference>
<feature type="domain" description="HTH crp-type" evidence="6">
    <location>
        <begin position="139"/>
        <end position="212"/>
    </location>
</feature>
<dbReference type="PROSITE" id="PS00042">
    <property type="entry name" value="HTH_CRP_1"/>
    <property type="match status" value="1"/>
</dbReference>
<evidence type="ECO:0000313" key="7">
    <source>
        <dbReference type="EMBL" id="RAP76866.1"/>
    </source>
</evidence>
<dbReference type="Pfam" id="PF13545">
    <property type="entry name" value="HTH_Crp_2"/>
    <property type="match status" value="1"/>
</dbReference>
<dbReference type="SUPFAM" id="SSF46785">
    <property type="entry name" value="Winged helix' DNA-binding domain"/>
    <property type="match status" value="1"/>
</dbReference>
<dbReference type="InterPro" id="IPR000595">
    <property type="entry name" value="cNMP-bd_dom"/>
</dbReference>
<dbReference type="CDD" id="cd00038">
    <property type="entry name" value="CAP_ED"/>
    <property type="match status" value="1"/>
</dbReference>
<dbReference type="InterPro" id="IPR014710">
    <property type="entry name" value="RmlC-like_jellyroll"/>
</dbReference>
<evidence type="ECO:0000256" key="2">
    <source>
        <dbReference type="ARBA" id="ARBA00023125"/>
    </source>
</evidence>
<sequence length="230" mass="26416">MTIEQEPLFSAQNFARLQSIMQMKAVKAGHNLFGEGDAADKLYYIKQGQVRITKAADNGRILTLYQHVRGDMFGQIDPFRDSVHAFNAVVMEEGEIGIMKQKDLEELLMQHGDLAIEFMKWMGLMHRMTQMKLRDLMMFGKSGALCSLLIRLSNTYGEHRDGSLFLPLNMTHSEMADMVGTTRESVNRMLNEMKKEGIIAIQDGYILIHNLDYLRERCHCECCPQEICRM</sequence>
<dbReference type="PROSITE" id="PS50042">
    <property type="entry name" value="CNMP_BINDING_3"/>
    <property type="match status" value="1"/>
</dbReference>
<reference evidence="7 8" key="1">
    <citation type="submission" date="2018-06" db="EMBL/GenBank/DDBJ databases">
        <title>Paenibacillus montanisoli sp. nov., isolated from mountain area soil.</title>
        <authorList>
            <person name="Wu M."/>
        </authorList>
    </citation>
    <scope>NUCLEOTIDE SEQUENCE [LARGE SCALE GENOMIC DNA]</scope>
    <source>
        <strain evidence="7 8">RA17</strain>
    </source>
</reference>
<dbReference type="Proteomes" id="UP000249260">
    <property type="component" value="Unassembled WGS sequence"/>
</dbReference>
<comment type="caution">
    <text evidence="7">The sequence shown here is derived from an EMBL/GenBank/DDBJ whole genome shotgun (WGS) entry which is preliminary data.</text>
</comment>
<dbReference type="Gene3D" id="1.10.10.10">
    <property type="entry name" value="Winged helix-like DNA-binding domain superfamily/Winged helix DNA-binding domain"/>
    <property type="match status" value="1"/>
</dbReference>
<dbReference type="Pfam" id="PF00027">
    <property type="entry name" value="cNMP_binding"/>
    <property type="match status" value="1"/>
</dbReference>
<evidence type="ECO:0000313" key="8">
    <source>
        <dbReference type="Proteomes" id="UP000249260"/>
    </source>
</evidence>
<dbReference type="SUPFAM" id="SSF51206">
    <property type="entry name" value="cAMP-binding domain-like"/>
    <property type="match status" value="1"/>
</dbReference>
<keyword evidence="3" id="KW-0010">Activator</keyword>
<protein>
    <submittedName>
        <fullName evidence="7">Crp/Fnr family transcriptional regulator</fullName>
    </submittedName>
</protein>
<dbReference type="Gene3D" id="2.60.120.10">
    <property type="entry name" value="Jelly Rolls"/>
    <property type="match status" value="1"/>
</dbReference>
<keyword evidence="4" id="KW-0804">Transcription</keyword>
<dbReference type="OrthoDB" id="9810708at2"/>
<dbReference type="PANTHER" id="PTHR24567">
    <property type="entry name" value="CRP FAMILY TRANSCRIPTIONAL REGULATORY PROTEIN"/>
    <property type="match status" value="1"/>
</dbReference>
<evidence type="ECO:0000259" key="5">
    <source>
        <dbReference type="PROSITE" id="PS50042"/>
    </source>
</evidence>
<dbReference type="InterPro" id="IPR036388">
    <property type="entry name" value="WH-like_DNA-bd_sf"/>
</dbReference>
<name>A0A328UA04_9BACL</name>
<dbReference type="SMART" id="SM00419">
    <property type="entry name" value="HTH_CRP"/>
    <property type="match status" value="1"/>
</dbReference>
<proteinExistence type="predicted"/>
<dbReference type="AlphaFoldDB" id="A0A328UA04"/>
<dbReference type="InterPro" id="IPR012318">
    <property type="entry name" value="HTH_CRP"/>
</dbReference>
<keyword evidence="1" id="KW-0805">Transcription regulation</keyword>
<feature type="domain" description="Cyclic nucleotide-binding" evidence="5">
    <location>
        <begin position="16"/>
        <end position="114"/>
    </location>
</feature>
<dbReference type="EMBL" id="QLUW01000002">
    <property type="protein sequence ID" value="RAP76866.1"/>
    <property type="molecule type" value="Genomic_DNA"/>
</dbReference>
<keyword evidence="8" id="KW-1185">Reference proteome</keyword>